<organism evidence="2 3">
    <name type="scientific">Spodoptera exigua</name>
    <name type="common">Beet armyworm</name>
    <name type="synonym">Noctua fulgens</name>
    <dbReference type="NCBI Taxonomy" id="7107"/>
    <lineage>
        <taxon>Eukaryota</taxon>
        <taxon>Metazoa</taxon>
        <taxon>Ecdysozoa</taxon>
        <taxon>Arthropoda</taxon>
        <taxon>Hexapoda</taxon>
        <taxon>Insecta</taxon>
        <taxon>Pterygota</taxon>
        <taxon>Neoptera</taxon>
        <taxon>Endopterygota</taxon>
        <taxon>Lepidoptera</taxon>
        <taxon>Glossata</taxon>
        <taxon>Ditrysia</taxon>
        <taxon>Noctuoidea</taxon>
        <taxon>Noctuidae</taxon>
        <taxon>Amphipyrinae</taxon>
        <taxon>Spodoptera</taxon>
    </lineage>
</organism>
<keyword evidence="3" id="KW-1185">Reference proteome</keyword>
<sequence>MSSIFGSAHFVDVTAQCGNCIQQSSRNRPRNKLLAMNFNVPPNAAIRRQGGGGVPDMNLLLSGQPGNPNYPQEPQSPQQPNNPQQPNYPQRPNYPQDPNYPQRPTYTRKRCCPYDFDSNFCKTVDDRVLCGYNKNLGTPQSKNQMFELTENCRIRGGRLECGYQKGPFTNIRRPPARDGFFPSNNNDQYGSFYYGTTLRSSDSVTRCLDIKIED</sequence>
<dbReference type="EMBL" id="JACKWZ010000001">
    <property type="protein sequence ID" value="KAF9424885.1"/>
    <property type="molecule type" value="Genomic_DNA"/>
</dbReference>
<proteinExistence type="predicted"/>
<accession>A0A835LA19</accession>
<protein>
    <submittedName>
        <fullName evidence="2">Uncharacterized protein</fullName>
    </submittedName>
</protein>
<name>A0A835LA19_SPOEX</name>
<reference evidence="2" key="1">
    <citation type="submission" date="2020-08" db="EMBL/GenBank/DDBJ databases">
        <title>Spodoptera exigua strain:BAW_Kor-Di-RS1 Genome sequencing and assembly.</title>
        <authorList>
            <person name="Kim J."/>
            <person name="Nam H.Y."/>
            <person name="Kwon M."/>
            <person name="Choi J.H."/>
            <person name="Cho S.R."/>
            <person name="Kim G.-H."/>
        </authorList>
    </citation>
    <scope>NUCLEOTIDE SEQUENCE</scope>
    <source>
        <strain evidence="2">BAW_Kor-Di-RS1</strain>
        <tissue evidence="2">Whole-body</tissue>
    </source>
</reference>
<evidence type="ECO:0000313" key="3">
    <source>
        <dbReference type="Proteomes" id="UP000648187"/>
    </source>
</evidence>
<gene>
    <name evidence="2" type="ORF">HW555_000186</name>
</gene>
<dbReference type="AlphaFoldDB" id="A0A835LA19"/>
<evidence type="ECO:0000256" key="1">
    <source>
        <dbReference type="SAM" id="MobiDB-lite"/>
    </source>
</evidence>
<feature type="region of interest" description="Disordered" evidence="1">
    <location>
        <begin position="46"/>
        <end position="102"/>
    </location>
</feature>
<comment type="caution">
    <text evidence="2">The sequence shown here is derived from an EMBL/GenBank/DDBJ whole genome shotgun (WGS) entry which is preliminary data.</text>
</comment>
<feature type="compositionally biased region" description="Low complexity" evidence="1">
    <location>
        <begin position="67"/>
        <end position="102"/>
    </location>
</feature>
<evidence type="ECO:0000313" key="2">
    <source>
        <dbReference type="EMBL" id="KAF9424885.1"/>
    </source>
</evidence>
<dbReference type="Proteomes" id="UP000648187">
    <property type="component" value="Unassembled WGS sequence"/>
</dbReference>